<feature type="transmembrane region" description="Helical" evidence="1">
    <location>
        <begin position="156"/>
        <end position="177"/>
    </location>
</feature>
<evidence type="ECO:0000256" key="1">
    <source>
        <dbReference type="SAM" id="Phobius"/>
    </source>
</evidence>
<evidence type="ECO:0000313" key="3">
    <source>
        <dbReference type="Proteomes" id="UP000255467"/>
    </source>
</evidence>
<gene>
    <name evidence="2" type="ORF">NCTC1934_06256</name>
</gene>
<reference evidence="2 3" key="1">
    <citation type="submission" date="2018-06" db="EMBL/GenBank/DDBJ databases">
        <authorList>
            <consortium name="Pathogen Informatics"/>
            <person name="Doyle S."/>
        </authorList>
    </citation>
    <scope>NUCLEOTIDE SEQUENCE [LARGE SCALE GENOMIC DNA]</scope>
    <source>
        <strain evidence="2 3">NCTC1934</strain>
    </source>
</reference>
<sequence length="196" mass="21420">MFELLGEHPIAGVILACEVGLWVLLGLGLALRYLARLRRLSTAVLLGIPLLDVVLVVATAIDLHRGAVADATHGLAGVYLGFSVAFGPTLVRWADARFAHRFAGGPPPVRAPKSGPARRRYLWQEWLRVVNAATISSATLGLLVLFIASPEQDQTLMWWIGRVWVVAGLWFVFGPLWESGRGHREPTDRDRVGSNA</sequence>
<dbReference type="RefSeq" id="WP_029932132.1">
    <property type="nucleotide sequence ID" value="NZ_JADLPU010000003.1"/>
</dbReference>
<dbReference type="OrthoDB" id="2082317at2"/>
<accession>A0A379JL19</accession>
<proteinExistence type="predicted"/>
<dbReference type="EMBL" id="UGRY01000006">
    <property type="protein sequence ID" value="SUD48911.1"/>
    <property type="molecule type" value="Genomic_DNA"/>
</dbReference>
<evidence type="ECO:0008006" key="4">
    <source>
        <dbReference type="Google" id="ProtNLM"/>
    </source>
</evidence>
<keyword evidence="3" id="KW-1185">Reference proteome</keyword>
<dbReference type="Proteomes" id="UP000255467">
    <property type="component" value="Unassembled WGS sequence"/>
</dbReference>
<feature type="transmembrane region" description="Helical" evidence="1">
    <location>
        <begin position="129"/>
        <end position="150"/>
    </location>
</feature>
<feature type="transmembrane region" description="Helical" evidence="1">
    <location>
        <begin position="43"/>
        <end position="61"/>
    </location>
</feature>
<feature type="transmembrane region" description="Helical" evidence="1">
    <location>
        <begin position="12"/>
        <end position="31"/>
    </location>
</feature>
<feature type="transmembrane region" description="Helical" evidence="1">
    <location>
        <begin position="73"/>
        <end position="91"/>
    </location>
</feature>
<protein>
    <recommendedName>
        <fullName evidence="4">Membrane protein YmcC</fullName>
    </recommendedName>
</protein>
<organism evidence="2 3">
    <name type="scientific">Nocardia otitidiscaviarum</name>
    <dbReference type="NCBI Taxonomy" id="1823"/>
    <lineage>
        <taxon>Bacteria</taxon>
        <taxon>Bacillati</taxon>
        <taxon>Actinomycetota</taxon>
        <taxon>Actinomycetes</taxon>
        <taxon>Mycobacteriales</taxon>
        <taxon>Nocardiaceae</taxon>
        <taxon>Nocardia</taxon>
    </lineage>
</organism>
<keyword evidence="1" id="KW-0472">Membrane</keyword>
<name>A0A379JL19_9NOCA</name>
<evidence type="ECO:0000313" key="2">
    <source>
        <dbReference type="EMBL" id="SUD48911.1"/>
    </source>
</evidence>
<keyword evidence="1" id="KW-0812">Transmembrane</keyword>
<keyword evidence="1" id="KW-1133">Transmembrane helix</keyword>
<dbReference type="AlphaFoldDB" id="A0A379JL19"/>